<protein>
    <submittedName>
        <fullName evidence="3">Uncharacterized protein</fullName>
    </submittedName>
</protein>
<dbReference type="Proteomes" id="UP000242088">
    <property type="component" value="Unassembled WGS sequence"/>
</dbReference>
<feature type="region of interest" description="Disordered" evidence="1">
    <location>
        <begin position="38"/>
        <end position="87"/>
    </location>
</feature>
<evidence type="ECO:0000313" key="8">
    <source>
        <dbReference type="Proteomes" id="UP000243350"/>
    </source>
</evidence>
<keyword evidence="2" id="KW-0812">Transmembrane</keyword>
<dbReference type="AlphaFoldDB" id="A0A2K4DMS2"/>
<reference evidence="6 7" key="1">
    <citation type="journal article" date="2016" name="Front. Microbiol.">
        <title>Comprehensive Phylogenetic Analysis of Bovine Non-aureus Staphylococci Species Based on Whole-Genome Sequencing.</title>
        <authorList>
            <person name="Naushad S."/>
            <person name="Barkema H.W."/>
            <person name="Luby C."/>
            <person name="Condas L.A."/>
            <person name="Nobrega D.B."/>
            <person name="Carson D.A."/>
            <person name="De Buck J."/>
        </authorList>
    </citation>
    <scope>NUCLEOTIDE SEQUENCE [LARGE SCALE GENOMIC DNA]</scope>
    <source>
        <strain evidence="4 6">SNUC 1409</strain>
        <strain evidence="5 8">SNUC 4143</strain>
        <strain evidence="3 7">SNUC 761</strain>
    </source>
</reference>
<sequence length="87" mass="10266">MAFEVIKWIIIGLIVIVTIAIICGLIWGSLLEERAYDKRSKKQKQKEEERNLRMARGHTDDEETYDESGKVELKDDINKDYHNKETR</sequence>
<evidence type="ECO:0000313" key="4">
    <source>
        <dbReference type="EMBL" id="PTF14888.1"/>
    </source>
</evidence>
<comment type="caution">
    <text evidence="3">The sequence shown here is derived from an EMBL/GenBank/DDBJ whole genome shotgun (WGS) entry which is preliminary data.</text>
</comment>
<dbReference type="Proteomes" id="UP000242547">
    <property type="component" value="Unassembled WGS sequence"/>
</dbReference>
<evidence type="ECO:0000313" key="3">
    <source>
        <dbReference type="EMBL" id="PTE74302.1"/>
    </source>
</evidence>
<name>A0A2K4DMS2_9STAP</name>
<evidence type="ECO:0000313" key="5">
    <source>
        <dbReference type="EMBL" id="PTF16319.1"/>
    </source>
</evidence>
<keyword evidence="6" id="KW-1185">Reference proteome</keyword>
<accession>A0A2K4DMS2</accession>
<reference evidence="3" key="3">
    <citation type="submission" date="2018-03" db="EMBL/GenBank/DDBJ databases">
        <authorList>
            <person name="Keele B.F."/>
        </authorList>
    </citation>
    <scope>NUCLEOTIDE SEQUENCE</scope>
    <source>
        <strain evidence="5">SNUC 4143</strain>
        <strain evidence="3">SNUC 761</strain>
    </source>
</reference>
<keyword evidence="2" id="KW-1133">Transmembrane helix</keyword>
<feature type="transmembrane region" description="Helical" evidence="2">
    <location>
        <begin position="6"/>
        <end position="31"/>
    </location>
</feature>
<dbReference type="EMBL" id="PYZI01000002">
    <property type="protein sequence ID" value="PTF14888.1"/>
    <property type="molecule type" value="Genomic_DNA"/>
</dbReference>
<proteinExistence type="predicted"/>
<evidence type="ECO:0000313" key="6">
    <source>
        <dbReference type="Proteomes" id="UP000242088"/>
    </source>
</evidence>
<evidence type="ECO:0000256" key="1">
    <source>
        <dbReference type="SAM" id="MobiDB-lite"/>
    </source>
</evidence>
<dbReference type="EMBL" id="PYZL01000007">
    <property type="protein sequence ID" value="PTE74302.1"/>
    <property type="molecule type" value="Genomic_DNA"/>
</dbReference>
<keyword evidence="2" id="KW-0472">Membrane</keyword>
<reference evidence="4" key="2">
    <citation type="submission" date="2018-03" db="EMBL/GenBank/DDBJ databases">
        <authorList>
            <person name="Naushad S."/>
        </authorList>
    </citation>
    <scope>NUCLEOTIDE SEQUENCE</scope>
    <source>
        <strain evidence="4">SNUC 1409</strain>
    </source>
</reference>
<dbReference type="EMBL" id="PYZH01000010">
    <property type="protein sequence ID" value="PTF16319.1"/>
    <property type="molecule type" value="Genomic_DNA"/>
</dbReference>
<dbReference type="RefSeq" id="WP_103166530.1">
    <property type="nucleotide sequence ID" value="NZ_CP130489.1"/>
</dbReference>
<feature type="compositionally biased region" description="Basic and acidic residues" evidence="1">
    <location>
        <begin position="67"/>
        <end position="87"/>
    </location>
</feature>
<dbReference type="Proteomes" id="UP000243350">
    <property type="component" value="Unassembled WGS sequence"/>
</dbReference>
<evidence type="ECO:0000313" key="7">
    <source>
        <dbReference type="Proteomes" id="UP000242547"/>
    </source>
</evidence>
<gene>
    <name evidence="3" type="ORF">BUY44_01970</name>
    <name evidence="4" type="ORF">BUY47_02490</name>
    <name evidence="5" type="ORF">BUY48_02800</name>
</gene>
<evidence type="ECO:0000256" key="2">
    <source>
        <dbReference type="SAM" id="Phobius"/>
    </source>
</evidence>
<organism evidence="3 7">
    <name type="scientific">Staphylococcus devriesei</name>
    <dbReference type="NCBI Taxonomy" id="586733"/>
    <lineage>
        <taxon>Bacteria</taxon>
        <taxon>Bacillati</taxon>
        <taxon>Bacillota</taxon>
        <taxon>Bacilli</taxon>
        <taxon>Bacillales</taxon>
        <taxon>Staphylococcaceae</taxon>
        <taxon>Staphylococcus</taxon>
    </lineage>
</organism>
<dbReference type="GeneID" id="48887002"/>